<feature type="transmembrane region" description="Helical" evidence="13">
    <location>
        <begin position="294"/>
        <end position="317"/>
    </location>
</feature>
<dbReference type="PANTHER" id="PTHR40659">
    <property type="entry name" value="NICKEL/COBALT EFFLUX SYSTEM RCNA"/>
    <property type="match status" value="1"/>
</dbReference>
<evidence type="ECO:0000256" key="6">
    <source>
        <dbReference type="ARBA" id="ARBA00022596"/>
    </source>
</evidence>
<evidence type="ECO:0000313" key="15">
    <source>
        <dbReference type="Proteomes" id="UP000692816"/>
    </source>
</evidence>
<feature type="transmembrane region" description="Helical" evidence="13">
    <location>
        <begin position="259"/>
        <end position="282"/>
    </location>
</feature>
<keyword evidence="8 13" id="KW-1133">Transmembrane helix</keyword>
<evidence type="ECO:0000313" key="14">
    <source>
        <dbReference type="EMBL" id="MBO1432307.1"/>
    </source>
</evidence>
<comment type="subcellular location">
    <subcellularLocation>
        <location evidence="2 13">Cell membrane</location>
        <topology evidence="2 13">Multi-pass membrane protein</topology>
    </subcellularLocation>
</comment>
<comment type="similarity">
    <text evidence="13">Belongs to the NiCoT transporter (TC 2.A.52) family.</text>
</comment>
<feature type="transmembrane region" description="Helical" evidence="13">
    <location>
        <begin position="13"/>
        <end position="31"/>
    </location>
</feature>
<feature type="transmembrane region" description="Helical" evidence="13">
    <location>
        <begin position="51"/>
        <end position="78"/>
    </location>
</feature>
<evidence type="ECO:0000256" key="7">
    <source>
        <dbReference type="ARBA" id="ARBA00022692"/>
    </source>
</evidence>
<feature type="transmembrane region" description="Helical" evidence="13">
    <location>
        <begin position="90"/>
        <end position="109"/>
    </location>
</feature>
<protein>
    <recommendedName>
        <fullName evidence="13">Nickel/cobalt efflux system</fullName>
    </recommendedName>
</protein>
<evidence type="ECO:0000256" key="13">
    <source>
        <dbReference type="RuleBase" id="RU362101"/>
    </source>
</evidence>
<dbReference type="RefSeq" id="WP_207834880.1">
    <property type="nucleotide sequence ID" value="NZ_CP088282.1"/>
</dbReference>
<comment type="function">
    <text evidence="1">Efflux system for nickel and cobalt.</text>
</comment>
<keyword evidence="15" id="KW-1185">Reference proteome</keyword>
<evidence type="ECO:0000256" key="9">
    <source>
        <dbReference type="ARBA" id="ARBA00023065"/>
    </source>
</evidence>
<dbReference type="InterPro" id="IPR011541">
    <property type="entry name" value="Ni/Co_transpt_high_affinity"/>
</dbReference>
<accession>A0ABS3MLM8</accession>
<keyword evidence="6" id="KW-0533">Nickel</keyword>
<dbReference type="Pfam" id="PF03824">
    <property type="entry name" value="NicO"/>
    <property type="match status" value="2"/>
</dbReference>
<gene>
    <name evidence="14" type="primary">rcnA</name>
    <name evidence="14" type="ORF">J4P68_23005</name>
</gene>
<dbReference type="NCBIfam" id="NF007454">
    <property type="entry name" value="PRK10019.1"/>
    <property type="match status" value="2"/>
</dbReference>
<keyword evidence="3" id="KW-0171">Cobalt transport</keyword>
<name>A0ABS3MLM8_9BRAD</name>
<evidence type="ECO:0000256" key="8">
    <source>
        <dbReference type="ARBA" id="ARBA00022989"/>
    </source>
</evidence>
<evidence type="ECO:0000256" key="12">
    <source>
        <dbReference type="ARBA" id="ARBA00023285"/>
    </source>
</evidence>
<reference evidence="14" key="1">
    <citation type="journal article" date="2021" name="Int. J. Syst. Evol. Microbiol.">
        <title>Bradyrhizobium septentrionale sp. nov. (sv. septentrionale) and Bradyrhizobium quebecense sp. nov. (sv. septentrionale) associated with legumes native to Canada possess rearranged symbiosis genes and numerous insertion sequences.</title>
        <authorList>
            <person name="Bromfield E.S.P."/>
            <person name="Cloutier S."/>
        </authorList>
    </citation>
    <scope>NUCLEOTIDE SEQUENCE</scope>
    <source>
        <strain evidence="14">12S5</strain>
    </source>
</reference>
<keyword evidence="5" id="KW-1003">Cell membrane</keyword>
<keyword evidence="4 13" id="KW-0813">Transport</keyword>
<dbReference type="InterPro" id="IPR051224">
    <property type="entry name" value="NiCoT_RcnA"/>
</dbReference>
<evidence type="ECO:0000256" key="3">
    <source>
        <dbReference type="ARBA" id="ARBA00022426"/>
    </source>
</evidence>
<keyword evidence="11 13" id="KW-0472">Membrane</keyword>
<organism evidence="14 15">
    <name type="scientific">Bradyrhizobium quebecense</name>
    <dbReference type="NCBI Taxonomy" id="2748629"/>
    <lineage>
        <taxon>Bacteria</taxon>
        <taxon>Pseudomonadati</taxon>
        <taxon>Pseudomonadota</taxon>
        <taxon>Alphaproteobacteria</taxon>
        <taxon>Hyphomicrobiales</taxon>
        <taxon>Nitrobacteraceae</taxon>
        <taxon>Bradyrhizobium</taxon>
    </lineage>
</organism>
<evidence type="ECO:0000256" key="4">
    <source>
        <dbReference type="ARBA" id="ARBA00022448"/>
    </source>
</evidence>
<comment type="caution">
    <text evidence="14">The sequence shown here is derived from an EMBL/GenBank/DDBJ whole genome shotgun (WGS) entry which is preliminary data.</text>
</comment>
<evidence type="ECO:0000256" key="10">
    <source>
        <dbReference type="ARBA" id="ARBA00023112"/>
    </source>
</evidence>
<dbReference type="Proteomes" id="UP000692816">
    <property type="component" value="Unassembled WGS sequence"/>
</dbReference>
<keyword evidence="7 13" id="KW-0812">Transmembrane</keyword>
<sequence length="361" mass="39548">MTDLSQLLQQSSAHAWLFVPSAILLGALHGLEPGHSKTMMAAFIVAIRGTVVQAVLLGLSATISHTAIVWIIALAGLHFGQQWSGERSEAWLQLASAAIIISIAAWMAWRTWREQNSEHDHHHDHDHDHHHHDEARQLTLAGQSLSLEVFEDGVPPRWRLRSEAGALPAAGEVDVVTIRPDGREQQFRFAARDGYLESIDEIPEPHAFKARVSVRTDTAEVLFEEHDHAHMDLGDADDAHARAHAADIRKRFAGRTVTTWQIILFGLTGGLIPCPAAITVLLLCLQLKQFSLGFVLVLCFGIGLAITMVSVGVAAALSLRHVERHWGGFSRFAQRAPYVSAALIVLVGLYTGWLGLHGITA</sequence>
<evidence type="ECO:0000256" key="2">
    <source>
        <dbReference type="ARBA" id="ARBA00004651"/>
    </source>
</evidence>
<feature type="transmembrane region" description="Helical" evidence="13">
    <location>
        <begin position="338"/>
        <end position="356"/>
    </location>
</feature>
<evidence type="ECO:0000256" key="1">
    <source>
        <dbReference type="ARBA" id="ARBA00002510"/>
    </source>
</evidence>
<dbReference type="EMBL" id="JAGEPA010000001">
    <property type="protein sequence ID" value="MBO1432307.1"/>
    <property type="molecule type" value="Genomic_DNA"/>
</dbReference>
<dbReference type="PANTHER" id="PTHR40659:SF1">
    <property type="entry name" value="NICKEL_COBALT EFFLUX SYSTEM RCNA"/>
    <property type="match status" value="1"/>
</dbReference>
<proteinExistence type="inferred from homology"/>
<keyword evidence="12" id="KW-0170">Cobalt</keyword>
<keyword evidence="10" id="KW-0921">Nickel transport</keyword>
<keyword evidence="9" id="KW-0406">Ion transport</keyword>
<evidence type="ECO:0000256" key="11">
    <source>
        <dbReference type="ARBA" id="ARBA00023136"/>
    </source>
</evidence>
<evidence type="ECO:0000256" key="5">
    <source>
        <dbReference type="ARBA" id="ARBA00022475"/>
    </source>
</evidence>